<evidence type="ECO:0000256" key="1">
    <source>
        <dbReference type="ARBA" id="ARBA00004651"/>
    </source>
</evidence>
<evidence type="ECO:0000256" key="3">
    <source>
        <dbReference type="ARBA" id="ARBA00022475"/>
    </source>
</evidence>
<proteinExistence type="inferred from homology"/>
<dbReference type="RefSeq" id="WP_013048004.1">
    <property type="nucleotide sequence ID" value="NC_014011.1"/>
</dbReference>
<feature type="transmembrane region" description="Helical" evidence="8">
    <location>
        <begin position="12"/>
        <end position="37"/>
    </location>
</feature>
<feature type="transmembrane region" description="Helical" evidence="8">
    <location>
        <begin position="126"/>
        <end position="146"/>
    </location>
</feature>
<keyword evidence="6 8" id="KW-1133">Transmembrane helix</keyword>
<feature type="transmembrane region" description="Helical" evidence="8">
    <location>
        <begin position="64"/>
        <end position="83"/>
    </location>
</feature>
<dbReference type="EMBL" id="CP001997">
    <property type="protein sequence ID" value="ADE56738.1"/>
    <property type="molecule type" value="Genomic_DNA"/>
</dbReference>
<evidence type="ECO:0000313" key="10">
    <source>
        <dbReference type="Proteomes" id="UP000002366"/>
    </source>
</evidence>
<evidence type="ECO:0000256" key="2">
    <source>
        <dbReference type="ARBA" id="ARBA00007776"/>
    </source>
</evidence>
<gene>
    <name evidence="9" type="ordered locus">Amico_0603</name>
</gene>
<evidence type="ECO:0000256" key="4">
    <source>
        <dbReference type="ARBA" id="ARBA00022692"/>
    </source>
</evidence>
<dbReference type="Pfam" id="PF04093">
    <property type="entry name" value="MreD"/>
    <property type="match status" value="1"/>
</dbReference>
<dbReference type="InterPro" id="IPR007227">
    <property type="entry name" value="Cell_shape_determining_MreD"/>
</dbReference>
<keyword evidence="5" id="KW-0133">Cell shape</keyword>
<dbReference type="GO" id="GO:0008360">
    <property type="term" value="P:regulation of cell shape"/>
    <property type="evidence" value="ECO:0007669"/>
    <property type="project" value="UniProtKB-KW"/>
</dbReference>
<feature type="transmembrane region" description="Helical" evidence="8">
    <location>
        <begin position="95"/>
        <end position="114"/>
    </location>
</feature>
<comment type="similarity">
    <text evidence="2">Belongs to the MreD family.</text>
</comment>
<dbReference type="STRING" id="572547.Amico_0603"/>
<evidence type="ECO:0000256" key="5">
    <source>
        <dbReference type="ARBA" id="ARBA00022960"/>
    </source>
</evidence>
<evidence type="ECO:0000313" key="9">
    <source>
        <dbReference type="EMBL" id="ADE56738.1"/>
    </source>
</evidence>
<reference evidence="9 10" key="1">
    <citation type="journal article" date="2010" name="Stand. Genomic Sci.">
        <title>Complete genome sequence of Aminobacterium colombiense type strain (ALA-1).</title>
        <authorList>
            <person name="Chertkov O."/>
            <person name="Sikorski J."/>
            <person name="Brambilla E."/>
            <person name="Lapidus A."/>
            <person name="Copeland A."/>
            <person name="Glavina Del Rio T."/>
            <person name="Nolan M."/>
            <person name="Lucas S."/>
            <person name="Tice H."/>
            <person name="Cheng J.F."/>
            <person name="Han C."/>
            <person name="Detter J.C."/>
            <person name="Bruce D."/>
            <person name="Tapia R."/>
            <person name="Goodwin L."/>
            <person name="Pitluck S."/>
            <person name="Liolios K."/>
            <person name="Ivanova N."/>
            <person name="Mavromatis K."/>
            <person name="Ovchinnikova G."/>
            <person name="Pati A."/>
            <person name="Chen A."/>
            <person name="Palaniappan K."/>
            <person name="Land M."/>
            <person name="Hauser L."/>
            <person name="Chang Y.J."/>
            <person name="Jeffries C.D."/>
            <person name="Spring S."/>
            <person name="Rohde M."/>
            <person name="Goker M."/>
            <person name="Bristow J."/>
            <person name="Eisen J.A."/>
            <person name="Markowitz V."/>
            <person name="Hugenholtz P."/>
            <person name="Kyrpides N.C."/>
            <person name="Klenk H.P."/>
        </authorList>
    </citation>
    <scope>NUCLEOTIDE SEQUENCE [LARGE SCALE GENOMIC DNA]</scope>
    <source>
        <strain evidence="10">DSM 12261 / ALA-1</strain>
    </source>
</reference>
<name>D5EDV6_AMICL</name>
<dbReference type="GO" id="GO:0005886">
    <property type="term" value="C:plasma membrane"/>
    <property type="evidence" value="ECO:0007669"/>
    <property type="project" value="UniProtKB-SubCell"/>
</dbReference>
<keyword evidence="3" id="KW-1003">Cell membrane</keyword>
<dbReference type="OrthoDB" id="4653at2"/>
<sequence length="153" mass="17306">MTSFVIAWYAQDLLRVFSSGHFLVPEIFLLVLLYMALKHEDEGAYILWSGFLGGILWDLRWPGLVGVSSALYVASILFVRWIWLSLPSSARSVPAFGLLIWSAHLVLTFIRLLMWGIREQTLLKVFLVQQGVLLPMVFGACLLYAWSVGQDDA</sequence>
<dbReference type="HOGENOM" id="CLU_1700587_0_0_0"/>
<comment type="subcellular location">
    <subcellularLocation>
        <location evidence="1">Cell membrane</location>
        <topology evidence="1">Multi-pass membrane protein</topology>
    </subcellularLocation>
</comment>
<evidence type="ECO:0000256" key="6">
    <source>
        <dbReference type="ARBA" id="ARBA00022989"/>
    </source>
</evidence>
<dbReference type="KEGG" id="aco:Amico_0603"/>
<keyword evidence="4 8" id="KW-0812">Transmembrane</keyword>
<evidence type="ECO:0000256" key="7">
    <source>
        <dbReference type="ARBA" id="ARBA00023136"/>
    </source>
</evidence>
<keyword evidence="7 8" id="KW-0472">Membrane</keyword>
<evidence type="ECO:0000256" key="8">
    <source>
        <dbReference type="SAM" id="Phobius"/>
    </source>
</evidence>
<dbReference type="AlphaFoldDB" id="D5EDV6"/>
<dbReference type="Proteomes" id="UP000002366">
    <property type="component" value="Chromosome"/>
</dbReference>
<protein>
    <submittedName>
        <fullName evidence="9">Uncharacterized protein</fullName>
    </submittedName>
</protein>
<keyword evidence="10" id="KW-1185">Reference proteome</keyword>
<organism evidence="9 10">
    <name type="scientific">Aminobacterium colombiense (strain DSM 12261 / ALA-1)</name>
    <dbReference type="NCBI Taxonomy" id="572547"/>
    <lineage>
        <taxon>Bacteria</taxon>
        <taxon>Thermotogati</taxon>
        <taxon>Synergistota</taxon>
        <taxon>Synergistia</taxon>
        <taxon>Synergistales</taxon>
        <taxon>Aminobacteriaceae</taxon>
        <taxon>Aminobacterium</taxon>
    </lineage>
</organism>
<dbReference type="eggNOG" id="ENOG50335NU">
    <property type="taxonomic scope" value="Bacteria"/>
</dbReference>
<accession>D5EDV6</accession>